<evidence type="ECO:0000313" key="5">
    <source>
        <dbReference type="WBParaSite" id="jg13247.2"/>
    </source>
</evidence>
<feature type="compositionally biased region" description="Basic and acidic residues" evidence="2">
    <location>
        <begin position="627"/>
        <end position="636"/>
    </location>
</feature>
<protein>
    <submittedName>
        <fullName evidence="5">BRCT domain-containing protein</fullName>
    </submittedName>
</protein>
<organism evidence="4 5">
    <name type="scientific">Ditylenchus dipsaci</name>
    <dbReference type="NCBI Taxonomy" id="166011"/>
    <lineage>
        <taxon>Eukaryota</taxon>
        <taxon>Metazoa</taxon>
        <taxon>Ecdysozoa</taxon>
        <taxon>Nematoda</taxon>
        <taxon>Chromadorea</taxon>
        <taxon>Rhabditida</taxon>
        <taxon>Tylenchina</taxon>
        <taxon>Tylenchomorpha</taxon>
        <taxon>Sphaerularioidea</taxon>
        <taxon>Anguinidae</taxon>
        <taxon>Anguininae</taxon>
        <taxon>Ditylenchus</taxon>
    </lineage>
</organism>
<sequence>MLNKKLAPEDVKVFVLADDPPTASSSTVSGLQKTIFENFSKMNYDTCWITADVALQVTFRDPASYYVLSHFDGLAFEHLKNLKCRVYSSFFIHRITRYLLFWGGTNDQETKSQLVHHMMGMVVGPLIDCVTHLVVKDLSVNSPKVECARRSGIRIVTVDSIDKAWQSALANESSEKGLRVQDVDIISVVSPAECFSNRKFYLVKYDDDARIEAEQLIKSNGGLVARIFDDTVDFVLAPVIVTENVLCQERFPSKKLRTFYWMHKCVESHAILYGANELFVPILFHEANLTIFEDCVVALSGMEPGVQNALCKNKTLRAGVTYEKNTHFIAGAESSRIKAVRAWKIHVLCVAWILQSILDGERLSEPVYDFDNASNIVVSRTDPIWNDVFGFFPASLDIVTTSPITARGGERQRNTVMSSQVNASNSRQPADSSHILLSGSGSVINSANENCITSLTHVDRMEEEVFRNVENSVGLSESHYDVSVRKSAGPSNRMSRMSCAESVYLDGERPFNIRFTEEDQERLDCINREKPSQHEISDSINTPGLFPSYIITQDEDGWLDKRAGQTSSIMSTANDEHRRPQPRASKKKGSEDFNSLSKRIAVSYDRNGSSQRGSYSDVGLKSPPRKGRSEVRSKLV</sequence>
<dbReference type="WBParaSite" id="jg13247.2">
    <property type="protein sequence ID" value="jg13247.2"/>
    <property type="gene ID" value="jg13247"/>
</dbReference>
<proteinExistence type="predicted"/>
<keyword evidence="1" id="KW-0677">Repeat</keyword>
<dbReference type="PANTHER" id="PTHR13561:SF20">
    <property type="entry name" value="DNA TOPOISOMERASE 2-BINDING PROTEIN 1"/>
    <property type="match status" value="1"/>
</dbReference>
<dbReference type="PANTHER" id="PTHR13561">
    <property type="entry name" value="DNA REPLICATION REGULATOR DPB11-RELATED"/>
    <property type="match status" value="1"/>
</dbReference>
<dbReference type="Gene3D" id="3.40.50.10190">
    <property type="entry name" value="BRCT domain"/>
    <property type="match status" value="4"/>
</dbReference>
<reference evidence="5" key="1">
    <citation type="submission" date="2022-11" db="UniProtKB">
        <authorList>
            <consortium name="WormBaseParasite"/>
        </authorList>
    </citation>
    <scope>IDENTIFICATION</scope>
</reference>
<feature type="domain" description="BRCT" evidence="3">
    <location>
        <begin position="88"/>
        <end position="168"/>
    </location>
</feature>
<dbReference type="GO" id="GO:0007095">
    <property type="term" value="P:mitotic G2 DNA damage checkpoint signaling"/>
    <property type="evidence" value="ECO:0007669"/>
    <property type="project" value="TreeGrafter"/>
</dbReference>
<feature type="region of interest" description="Disordered" evidence="2">
    <location>
        <begin position="568"/>
        <end position="636"/>
    </location>
</feature>
<dbReference type="Proteomes" id="UP000887574">
    <property type="component" value="Unplaced"/>
</dbReference>
<name>A0A915CW01_9BILA</name>
<dbReference type="InterPro" id="IPR001357">
    <property type="entry name" value="BRCT_dom"/>
</dbReference>
<dbReference type="SMART" id="SM00292">
    <property type="entry name" value="BRCT"/>
    <property type="match status" value="3"/>
</dbReference>
<accession>A0A915CW01</accession>
<dbReference type="AlphaFoldDB" id="A0A915CW01"/>
<feature type="domain" description="BRCT" evidence="3">
    <location>
        <begin position="192"/>
        <end position="269"/>
    </location>
</feature>
<dbReference type="GO" id="GO:0006270">
    <property type="term" value="P:DNA replication initiation"/>
    <property type="evidence" value="ECO:0007669"/>
    <property type="project" value="TreeGrafter"/>
</dbReference>
<feature type="domain" description="BRCT" evidence="3">
    <location>
        <begin position="289"/>
        <end position="360"/>
    </location>
</feature>
<dbReference type="InterPro" id="IPR036420">
    <property type="entry name" value="BRCT_dom_sf"/>
</dbReference>
<evidence type="ECO:0000259" key="3">
    <source>
        <dbReference type="SMART" id="SM00292"/>
    </source>
</evidence>
<evidence type="ECO:0000313" key="4">
    <source>
        <dbReference type="Proteomes" id="UP000887574"/>
    </source>
</evidence>
<dbReference type="GO" id="GO:0033314">
    <property type="term" value="P:mitotic DNA replication checkpoint signaling"/>
    <property type="evidence" value="ECO:0007669"/>
    <property type="project" value="TreeGrafter"/>
</dbReference>
<evidence type="ECO:0000256" key="2">
    <source>
        <dbReference type="SAM" id="MobiDB-lite"/>
    </source>
</evidence>
<keyword evidence="4" id="KW-1185">Reference proteome</keyword>
<dbReference type="SUPFAM" id="SSF52113">
    <property type="entry name" value="BRCT domain"/>
    <property type="match status" value="2"/>
</dbReference>
<evidence type="ECO:0000256" key="1">
    <source>
        <dbReference type="ARBA" id="ARBA00022737"/>
    </source>
</evidence>